<dbReference type="KEGG" id="ruj:E5Z56_03165"/>
<dbReference type="Pfam" id="PF19553">
    <property type="entry name" value="DUF6076"/>
    <property type="match status" value="1"/>
</dbReference>
<reference evidence="1 2" key="1">
    <citation type="submission" date="2019-04" db="EMBL/GenBank/DDBJ databases">
        <authorList>
            <person name="Embree M."/>
            <person name="Gaffney J.R."/>
        </authorList>
    </citation>
    <scope>NUCLEOTIDE SEQUENCE [LARGE SCALE GENOMIC DNA]</scope>
    <source>
        <strain evidence="1 2">JE7A12</strain>
    </source>
</reference>
<dbReference type="OrthoDB" id="1816313at2"/>
<dbReference type="InterPro" id="IPR045722">
    <property type="entry name" value="DUF6076"/>
</dbReference>
<accession>A0A4P8XTU4</accession>
<proteinExistence type="predicted"/>
<dbReference type="Proteomes" id="UP000301475">
    <property type="component" value="Chromosome"/>
</dbReference>
<sequence length="420" mass="49114">MFDIISFFVGDKSIEINGTAFPLGELTTQTLNITKPEFSEMYHLAESAFETIYKNKTPPSKEEWNDCNNKFIKLERMMFRYRLLALIKDNRQVLYETQSYVSQLSILDDNEKYEMCESEEALRKMTLEYSEYVDEWAENSFQRDTDDTEVKDIPRELLIFPGDVQEKWDFYCNYCSKYLHVLYDIAWFGNTIHNFIDHYLSALKKLNSDNYAAALYDFLYGEMADKLVANPVQGSGLYSRTDPILIEYIPRETIKCSGKYKIYTSYQVKRLQTLLKTDFYCALEAGYIIRKCEYCGRCFLLKKAYHTKYCDNPAPDNPKYTCAQLGYRKRGIKETVPDNPKAQSLKRCLTRIEKDCSRNAITAEEKELLSNTARDMYYRATRASGITNEEFETSLASENLYSKCGVKRKTKRRGRPKSTD</sequence>
<evidence type="ECO:0000313" key="2">
    <source>
        <dbReference type="Proteomes" id="UP000301475"/>
    </source>
</evidence>
<name>A0A4P8XTU4_9FIRM</name>
<protein>
    <submittedName>
        <fullName evidence="1">Uncharacterized protein</fullName>
    </submittedName>
</protein>
<dbReference type="AlphaFoldDB" id="A0A4P8XTU4"/>
<keyword evidence="2" id="KW-1185">Reference proteome</keyword>
<evidence type="ECO:0000313" key="1">
    <source>
        <dbReference type="EMBL" id="QCT06411.1"/>
    </source>
</evidence>
<organism evidence="1 2">
    <name type="scientific">Ruminococcus bovis</name>
    <dbReference type="NCBI Taxonomy" id="2564099"/>
    <lineage>
        <taxon>Bacteria</taxon>
        <taxon>Bacillati</taxon>
        <taxon>Bacillota</taxon>
        <taxon>Clostridia</taxon>
        <taxon>Eubacteriales</taxon>
        <taxon>Oscillospiraceae</taxon>
        <taxon>Ruminococcus</taxon>
    </lineage>
</organism>
<gene>
    <name evidence="1" type="ORF">E5Z56_03165</name>
</gene>
<dbReference type="EMBL" id="CP039381">
    <property type="protein sequence ID" value="QCT06411.1"/>
    <property type="molecule type" value="Genomic_DNA"/>
</dbReference>
<dbReference type="RefSeq" id="WP_138156488.1">
    <property type="nucleotide sequence ID" value="NZ_CP039381.1"/>
</dbReference>